<accession>A0ABP8A004</accession>
<organism evidence="3 4">
    <name type="scientific">Gryllotalpicola koreensis</name>
    <dbReference type="NCBI Taxonomy" id="993086"/>
    <lineage>
        <taxon>Bacteria</taxon>
        <taxon>Bacillati</taxon>
        <taxon>Actinomycetota</taxon>
        <taxon>Actinomycetes</taxon>
        <taxon>Micrococcales</taxon>
        <taxon>Microbacteriaceae</taxon>
        <taxon>Gryllotalpicola</taxon>
    </lineage>
</organism>
<name>A0ABP8A004_9MICO</name>
<dbReference type="RefSeq" id="WP_344753682.1">
    <property type="nucleotide sequence ID" value="NZ_BAABBW010000003.1"/>
</dbReference>
<reference evidence="4" key="1">
    <citation type="journal article" date="2019" name="Int. J. Syst. Evol. Microbiol.">
        <title>The Global Catalogue of Microorganisms (GCM) 10K type strain sequencing project: providing services to taxonomists for standard genome sequencing and annotation.</title>
        <authorList>
            <consortium name="The Broad Institute Genomics Platform"/>
            <consortium name="The Broad Institute Genome Sequencing Center for Infectious Disease"/>
            <person name="Wu L."/>
            <person name="Ma J."/>
        </authorList>
    </citation>
    <scope>NUCLEOTIDE SEQUENCE [LARGE SCALE GENOMIC DNA]</scope>
    <source>
        <strain evidence="4">JCM 17591</strain>
    </source>
</reference>
<dbReference type="EMBL" id="BAABBW010000003">
    <property type="protein sequence ID" value="GAA4174567.1"/>
    <property type="molecule type" value="Genomic_DNA"/>
</dbReference>
<protein>
    <recommendedName>
        <fullName evidence="5">MFS transporter</fullName>
    </recommendedName>
</protein>
<feature type="compositionally biased region" description="Low complexity" evidence="1">
    <location>
        <begin position="62"/>
        <end position="77"/>
    </location>
</feature>
<dbReference type="Proteomes" id="UP001501079">
    <property type="component" value="Unassembled WGS sequence"/>
</dbReference>
<keyword evidence="2" id="KW-0472">Membrane</keyword>
<evidence type="ECO:0000313" key="3">
    <source>
        <dbReference type="EMBL" id="GAA4174567.1"/>
    </source>
</evidence>
<gene>
    <name evidence="3" type="ORF">GCM10022287_18680</name>
</gene>
<evidence type="ECO:0000313" key="4">
    <source>
        <dbReference type="Proteomes" id="UP001501079"/>
    </source>
</evidence>
<evidence type="ECO:0008006" key="5">
    <source>
        <dbReference type="Google" id="ProtNLM"/>
    </source>
</evidence>
<feature type="transmembrane region" description="Helical" evidence="2">
    <location>
        <begin position="26"/>
        <end position="48"/>
    </location>
</feature>
<evidence type="ECO:0000256" key="1">
    <source>
        <dbReference type="SAM" id="MobiDB-lite"/>
    </source>
</evidence>
<keyword evidence="4" id="KW-1185">Reference proteome</keyword>
<feature type="compositionally biased region" description="Basic residues" evidence="1">
    <location>
        <begin position="78"/>
        <end position="88"/>
    </location>
</feature>
<feature type="region of interest" description="Disordered" evidence="1">
    <location>
        <begin position="57"/>
        <end position="88"/>
    </location>
</feature>
<proteinExistence type="predicted"/>
<keyword evidence="2" id="KW-1133">Transmembrane helix</keyword>
<keyword evidence="2" id="KW-0812">Transmembrane</keyword>
<evidence type="ECO:0000256" key="2">
    <source>
        <dbReference type="SAM" id="Phobius"/>
    </source>
</evidence>
<comment type="caution">
    <text evidence="3">The sequence shown here is derived from an EMBL/GenBank/DDBJ whole genome shotgun (WGS) entry which is preliminary data.</text>
</comment>
<sequence>MYARIGGTLATGGVLATTGTSVPHAAFFIALAALMAAGLLLLRSAYFLHSREPRHANEAGADRSAAAAAGPLPGPTAARRRRTGRTAR</sequence>